<dbReference type="Proteomes" id="UP001597267">
    <property type="component" value="Unassembled WGS sequence"/>
</dbReference>
<gene>
    <name evidence="5" type="ORF">ACFQ5M_01615</name>
</gene>
<keyword evidence="2" id="KW-0521">NADP</keyword>
<feature type="domain" description="NADP-dependent oxidoreductase" evidence="4">
    <location>
        <begin position="18"/>
        <end position="265"/>
    </location>
</feature>
<keyword evidence="6" id="KW-1185">Reference proteome</keyword>
<dbReference type="InterPro" id="IPR020471">
    <property type="entry name" value="AKR"/>
</dbReference>
<protein>
    <submittedName>
        <fullName evidence="5">Aldo/keto reductase</fullName>
    </submittedName>
</protein>
<dbReference type="SUPFAM" id="SSF51430">
    <property type="entry name" value="NAD(P)-linked oxidoreductase"/>
    <property type="match status" value="1"/>
</dbReference>
<evidence type="ECO:0000259" key="4">
    <source>
        <dbReference type="Pfam" id="PF00248"/>
    </source>
</evidence>
<evidence type="ECO:0000256" key="2">
    <source>
        <dbReference type="ARBA" id="ARBA00022857"/>
    </source>
</evidence>
<evidence type="ECO:0000313" key="5">
    <source>
        <dbReference type="EMBL" id="MFD1670787.1"/>
    </source>
</evidence>
<evidence type="ECO:0000256" key="1">
    <source>
        <dbReference type="ARBA" id="ARBA00007905"/>
    </source>
</evidence>
<dbReference type="PIRSF" id="PIRSF000097">
    <property type="entry name" value="AKR"/>
    <property type="match status" value="1"/>
</dbReference>
<dbReference type="RefSeq" id="WP_125712710.1">
    <property type="nucleotide sequence ID" value="NZ_JBHTOP010000002.1"/>
</dbReference>
<accession>A0ABW4J3K9</accession>
<dbReference type="InterPro" id="IPR023210">
    <property type="entry name" value="NADP_OxRdtase_dom"/>
</dbReference>
<sequence>MSILTETFTLENGVKIPKVGFGTWQIPEGAVAYQAVVNALKLGYRHLDTALAYGNEASVGQAVRDSGLPRTDIFVTSKLPAQFKTYQETLQAFDQTLANLDIDYLDLYLVHAPWPWDEIGTNHDKGNREVWRAMEEIYASGRVKAIGVSNFNVVDLENVFSDAKIKPMVDQIQYYVGFTEPKITKFAQDQGILVEAYSPLATGDLVHNAKIKAIAERYHVTVAQLALRFCLENNVLPLPKATSLDHIEANSQLDFTISAEDMMVLNQLPDTAPAHQHNPTQS</sequence>
<evidence type="ECO:0000256" key="3">
    <source>
        <dbReference type="ARBA" id="ARBA00023002"/>
    </source>
</evidence>
<dbReference type="PROSITE" id="PS00798">
    <property type="entry name" value="ALDOKETO_REDUCTASE_1"/>
    <property type="match status" value="1"/>
</dbReference>
<dbReference type="InterPro" id="IPR036812">
    <property type="entry name" value="NAD(P)_OxRdtase_dom_sf"/>
</dbReference>
<dbReference type="PRINTS" id="PR00069">
    <property type="entry name" value="ALDKETRDTASE"/>
</dbReference>
<evidence type="ECO:0000313" key="6">
    <source>
        <dbReference type="Proteomes" id="UP001597267"/>
    </source>
</evidence>
<comment type="caution">
    <text evidence="5">The sequence shown here is derived from an EMBL/GenBank/DDBJ whole genome shotgun (WGS) entry which is preliminary data.</text>
</comment>
<dbReference type="EMBL" id="JBHTOP010000002">
    <property type="protein sequence ID" value="MFD1670787.1"/>
    <property type="molecule type" value="Genomic_DNA"/>
</dbReference>
<dbReference type="PROSITE" id="PS00062">
    <property type="entry name" value="ALDOKETO_REDUCTASE_2"/>
    <property type="match status" value="1"/>
</dbReference>
<name>A0ABW4J3K9_9LACO</name>
<keyword evidence="3" id="KW-0560">Oxidoreductase</keyword>
<dbReference type="Gene3D" id="3.20.20.100">
    <property type="entry name" value="NADP-dependent oxidoreductase domain"/>
    <property type="match status" value="1"/>
</dbReference>
<dbReference type="Pfam" id="PF00248">
    <property type="entry name" value="Aldo_ket_red"/>
    <property type="match status" value="1"/>
</dbReference>
<dbReference type="PANTHER" id="PTHR43827">
    <property type="entry name" value="2,5-DIKETO-D-GLUCONIC ACID REDUCTASE"/>
    <property type="match status" value="1"/>
</dbReference>
<comment type="similarity">
    <text evidence="1">Belongs to the aldo/keto reductase family.</text>
</comment>
<dbReference type="CDD" id="cd19071">
    <property type="entry name" value="AKR_AKR1-5-like"/>
    <property type="match status" value="1"/>
</dbReference>
<organism evidence="5 6">
    <name type="scientific">Agrilactobacillus yilanensis</name>
    <dbReference type="NCBI Taxonomy" id="2485997"/>
    <lineage>
        <taxon>Bacteria</taxon>
        <taxon>Bacillati</taxon>
        <taxon>Bacillota</taxon>
        <taxon>Bacilli</taxon>
        <taxon>Lactobacillales</taxon>
        <taxon>Lactobacillaceae</taxon>
        <taxon>Agrilactobacillus</taxon>
    </lineage>
</organism>
<dbReference type="PANTHER" id="PTHR43827:SF3">
    <property type="entry name" value="NADP-DEPENDENT OXIDOREDUCTASE DOMAIN-CONTAINING PROTEIN"/>
    <property type="match status" value="1"/>
</dbReference>
<dbReference type="InterPro" id="IPR018170">
    <property type="entry name" value="Aldo/ket_reductase_CS"/>
</dbReference>
<proteinExistence type="inferred from homology"/>
<reference evidence="6" key="1">
    <citation type="journal article" date="2019" name="Int. J. Syst. Evol. Microbiol.">
        <title>The Global Catalogue of Microorganisms (GCM) 10K type strain sequencing project: providing services to taxonomists for standard genome sequencing and annotation.</title>
        <authorList>
            <consortium name="The Broad Institute Genomics Platform"/>
            <consortium name="The Broad Institute Genome Sequencing Center for Infectious Disease"/>
            <person name="Wu L."/>
            <person name="Ma J."/>
        </authorList>
    </citation>
    <scope>NUCLEOTIDE SEQUENCE [LARGE SCALE GENOMIC DNA]</scope>
    <source>
        <strain evidence="6">CCM 8896</strain>
    </source>
</reference>